<organism evidence="2 3">
    <name type="scientific">Purpureocillium lilacinum</name>
    <name type="common">Paecilomyces lilacinus</name>
    <dbReference type="NCBI Taxonomy" id="33203"/>
    <lineage>
        <taxon>Eukaryota</taxon>
        <taxon>Fungi</taxon>
        <taxon>Dikarya</taxon>
        <taxon>Ascomycota</taxon>
        <taxon>Pezizomycotina</taxon>
        <taxon>Sordariomycetes</taxon>
        <taxon>Hypocreomycetidae</taxon>
        <taxon>Hypocreales</taxon>
        <taxon>Ophiocordycipitaceae</taxon>
        <taxon>Purpureocillium</taxon>
    </lineage>
</organism>
<evidence type="ECO:0000313" key="2">
    <source>
        <dbReference type="EMBL" id="PWI75658.1"/>
    </source>
</evidence>
<dbReference type="Proteomes" id="UP000245956">
    <property type="component" value="Unassembled WGS sequence"/>
</dbReference>
<proteinExistence type="predicted"/>
<evidence type="ECO:0000256" key="1">
    <source>
        <dbReference type="SAM" id="MobiDB-lite"/>
    </source>
</evidence>
<name>A0A2U3EMB3_PURLI</name>
<gene>
    <name evidence="2" type="ORF">PCL_06316</name>
</gene>
<dbReference type="AlphaFoldDB" id="A0A2U3EMB3"/>
<feature type="region of interest" description="Disordered" evidence="1">
    <location>
        <begin position="42"/>
        <end position="65"/>
    </location>
</feature>
<dbReference type="EMBL" id="LCWV01000002">
    <property type="protein sequence ID" value="PWI75658.1"/>
    <property type="molecule type" value="Genomic_DNA"/>
</dbReference>
<reference evidence="2 3" key="1">
    <citation type="journal article" date="2016" name="Front. Microbiol.">
        <title>Genome and transcriptome sequences reveal the specific parasitism of the nematophagous Purpureocillium lilacinum 36-1.</title>
        <authorList>
            <person name="Xie J."/>
            <person name="Li S."/>
            <person name="Mo C."/>
            <person name="Xiao X."/>
            <person name="Peng D."/>
            <person name="Wang G."/>
            <person name="Xiao Y."/>
        </authorList>
    </citation>
    <scope>NUCLEOTIDE SEQUENCE [LARGE SCALE GENOMIC DNA]</scope>
    <source>
        <strain evidence="2 3">36-1</strain>
    </source>
</reference>
<comment type="caution">
    <text evidence="2">The sequence shown here is derived from an EMBL/GenBank/DDBJ whole genome shotgun (WGS) entry which is preliminary data.</text>
</comment>
<protein>
    <submittedName>
        <fullName evidence="2">Uncharacterized protein</fullName>
    </submittedName>
</protein>
<accession>A0A2U3EMB3</accession>
<sequence>MRVVLDWAKHGEALRRVLDHPPPGASMALTIQRVCVYGGAGKGQRPARASERANELPPRQRAPADTDVDVDVMAGRNAALIPCCKPRDRASSIGREARAPLRSQDAQGGPRAANCEPAAGCATAGICKALPLKVRFLGPGMPAILLPAAGRWGGLMSDDACGRTGSSVERPRRWSGLASKGVAAQNAAVAGLVLAPCHYAGLIGATTILCMSFRRGSDFRNASIDRLLAAFRGAWEQGAVPWEYLVSSPHRSWVPRPSHSTESCTRSNILTVGLLIQAHTSLLRLFIGGQRLAAPAADAPSALAGSHLKPLPRGAPPPPLHRRLGRPPVADLLTDWWGWQPAEQHTAKHAKYGGRPRLDRVEINAQVLWVETSARREAPSWKEVNGRRRDIVT</sequence>
<evidence type="ECO:0000313" key="3">
    <source>
        <dbReference type="Proteomes" id="UP000245956"/>
    </source>
</evidence>